<keyword evidence="1" id="KW-0433">Leucine-rich repeat</keyword>
<protein>
    <recommendedName>
        <fullName evidence="5">Leucine-rich repeat protein (LRRP)</fullName>
    </recommendedName>
</protein>
<proteinExistence type="predicted"/>
<evidence type="ECO:0000256" key="2">
    <source>
        <dbReference type="ARBA" id="ARBA00022737"/>
    </source>
</evidence>
<dbReference type="SUPFAM" id="SSF52058">
    <property type="entry name" value="L domain-like"/>
    <property type="match status" value="1"/>
</dbReference>
<evidence type="ECO:0000256" key="1">
    <source>
        <dbReference type="ARBA" id="ARBA00022614"/>
    </source>
</evidence>
<name>G0U6G2_TRYVY</name>
<dbReference type="AlphaFoldDB" id="G0U6G2"/>
<evidence type="ECO:0008006" key="5">
    <source>
        <dbReference type="Google" id="ProtNLM"/>
    </source>
</evidence>
<dbReference type="Gene3D" id="3.80.10.10">
    <property type="entry name" value="Ribonuclease Inhibitor"/>
    <property type="match status" value="1"/>
</dbReference>
<evidence type="ECO:0000256" key="3">
    <source>
        <dbReference type="SAM" id="MobiDB-lite"/>
    </source>
</evidence>
<dbReference type="VEuPathDB" id="TriTrypDB:TvY486_1005170"/>
<dbReference type="InterPro" id="IPR032675">
    <property type="entry name" value="LRR_dom_sf"/>
</dbReference>
<sequence>MILKESLVLRKTNADSLAAVRNLNLWGEGLTDVSLVSRMPNIEVLALAANKLNTLSPFSVCLQLRELYMRKNCVASLSEIRHICHLPELRTLWLMDNPCARHPEYRKTIICCCPHLRQLDDAEVTEDERAGVKHLVADEVLQQLLRHDAAGVEGHTNLLPGKRGPAENRTSTVPDGCGTTEGEGPPLLPAVGSSSTLRETAIEKRSPPTAHSTAQTQSAILGAILTLIPELSLDALRTLQAELTQEVVRKEKRTQSS</sequence>
<organism evidence="4">
    <name type="scientific">Trypanosoma vivax (strain Y486)</name>
    <dbReference type="NCBI Taxonomy" id="1055687"/>
    <lineage>
        <taxon>Eukaryota</taxon>
        <taxon>Discoba</taxon>
        <taxon>Euglenozoa</taxon>
        <taxon>Kinetoplastea</taxon>
        <taxon>Metakinetoplastina</taxon>
        <taxon>Trypanosomatida</taxon>
        <taxon>Trypanosomatidae</taxon>
        <taxon>Trypanosoma</taxon>
        <taxon>Duttonella</taxon>
    </lineage>
</organism>
<reference evidence="4" key="1">
    <citation type="journal article" date="2012" name="Proc. Natl. Acad. Sci. U.S.A.">
        <title>Antigenic diversity is generated by distinct evolutionary mechanisms in African trypanosome species.</title>
        <authorList>
            <person name="Jackson A.P."/>
            <person name="Berry A."/>
            <person name="Aslett M."/>
            <person name="Allison H.C."/>
            <person name="Burton P."/>
            <person name="Vavrova-Anderson J."/>
            <person name="Brown R."/>
            <person name="Browne H."/>
            <person name="Corton N."/>
            <person name="Hauser H."/>
            <person name="Gamble J."/>
            <person name="Gilderthorp R."/>
            <person name="Marcello L."/>
            <person name="McQuillan J."/>
            <person name="Otto T.D."/>
            <person name="Quail M.A."/>
            <person name="Sanders M.J."/>
            <person name="van Tonder A."/>
            <person name="Ginger M.L."/>
            <person name="Field M.C."/>
            <person name="Barry J.D."/>
            <person name="Hertz-Fowler C."/>
            <person name="Berriman M."/>
        </authorList>
    </citation>
    <scope>NUCLEOTIDE SEQUENCE</scope>
    <source>
        <strain evidence="4">Y486</strain>
    </source>
</reference>
<evidence type="ECO:0000313" key="4">
    <source>
        <dbReference type="EMBL" id="CCC51466.1"/>
    </source>
</evidence>
<keyword evidence="2" id="KW-0677">Repeat</keyword>
<accession>G0U6G2</accession>
<dbReference type="PANTHER" id="PTHR18849:SF0">
    <property type="entry name" value="CILIA- AND FLAGELLA-ASSOCIATED PROTEIN 410-RELATED"/>
    <property type="match status" value="1"/>
</dbReference>
<gene>
    <name evidence="4" type="ORF">TVY486_1005170</name>
</gene>
<dbReference type="PANTHER" id="PTHR18849">
    <property type="entry name" value="LEUCINE RICH REPEAT PROTEIN"/>
    <property type="match status" value="1"/>
</dbReference>
<dbReference type="EMBL" id="HE573026">
    <property type="protein sequence ID" value="CCC51466.1"/>
    <property type="molecule type" value="Genomic_DNA"/>
</dbReference>
<dbReference type="Pfam" id="PF14580">
    <property type="entry name" value="LRR_9"/>
    <property type="match status" value="1"/>
</dbReference>
<feature type="region of interest" description="Disordered" evidence="3">
    <location>
        <begin position="155"/>
        <end position="214"/>
    </location>
</feature>